<gene>
    <name evidence="2" type="ORF">Athai_03460</name>
</gene>
<proteinExistence type="predicted"/>
<evidence type="ECO:0000256" key="1">
    <source>
        <dbReference type="SAM" id="Phobius"/>
    </source>
</evidence>
<dbReference type="AlphaFoldDB" id="A0A7R7HV45"/>
<feature type="transmembrane region" description="Helical" evidence="1">
    <location>
        <begin position="21"/>
        <end position="43"/>
    </location>
</feature>
<evidence type="ECO:0000313" key="3">
    <source>
        <dbReference type="Proteomes" id="UP000611640"/>
    </source>
</evidence>
<keyword evidence="1" id="KW-1133">Transmembrane helix</keyword>
<name>A0A7R7HV45_9ACTN</name>
<dbReference type="KEGG" id="atl:Athai_03460"/>
<keyword evidence="1" id="KW-0812">Transmembrane</keyword>
<accession>A0A7R7HV45</accession>
<evidence type="ECO:0000313" key="2">
    <source>
        <dbReference type="EMBL" id="BCJ32843.1"/>
    </source>
</evidence>
<organism evidence="2 3">
    <name type="scientific">Actinocatenispora thailandica</name>
    <dbReference type="NCBI Taxonomy" id="227318"/>
    <lineage>
        <taxon>Bacteria</taxon>
        <taxon>Bacillati</taxon>
        <taxon>Actinomycetota</taxon>
        <taxon>Actinomycetes</taxon>
        <taxon>Micromonosporales</taxon>
        <taxon>Micromonosporaceae</taxon>
        <taxon>Actinocatenispora</taxon>
    </lineage>
</organism>
<dbReference type="Proteomes" id="UP000611640">
    <property type="component" value="Chromosome"/>
</dbReference>
<protein>
    <submittedName>
        <fullName evidence="2">Uncharacterized protein</fullName>
    </submittedName>
</protein>
<dbReference type="EMBL" id="AP023355">
    <property type="protein sequence ID" value="BCJ32843.1"/>
    <property type="molecule type" value="Genomic_DNA"/>
</dbReference>
<keyword evidence="1" id="KW-0472">Membrane</keyword>
<keyword evidence="3" id="KW-1185">Reference proteome</keyword>
<reference evidence="2 3" key="1">
    <citation type="submission" date="2020-08" db="EMBL/GenBank/DDBJ databases">
        <title>Whole genome shotgun sequence of Actinocatenispora thailandica NBRC 105041.</title>
        <authorList>
            <person name="Komaki H."/>
            <person name="Tamura T."/>
        </authorList>
    </citation>
    <scope>NUCLEOTIDE SEQUENCE [LARGE SCALE GENOMIC DNA]</scope>
    <source>
        <strain evidence="2 3">NBRC 105041</strain>
    </source>
</reference>
<sequence>MATRYRDRDNDGMPRHPPLRLLTGLAALFVAVLIGAAAMWYGLTSVVDPAGQEPPVAPSSPGR</sequence>